<accession>A0A3S4JUW8</accession>
<gene>
    <name evidence="1" type="primary">yccS_1</name>
    <name evidence="1" type="ORF">NCTC9419_04559</name>
</gene>
<reference evidence="1 2" key="1">
    <citation type="submission" date="2018-12" db="EMBL/GenBank/DDBJ databases">
        <authorList>
            <consortium name="Pathogen Informatics"/>
        </authorList>
    </citation>
    <scope>NUCLEOTIDE SEQUENCE [LARGE SCALE GENOMIC DNA]</scope>
    <source>
        <strain evidence="1 2">NCTC9419</strain>
    </source>
</reference>
<dbReference type="Proteomes" id="UP000271603">
    <property type="component" value="Chromosome"/>
</dbReference>
<protein>
    <submittedName>
        <fullName evidence="1">Inner membrane protein yccS</fullName>
    </submittedName>
</protein>
<evidence type="ECO:0000313" key="1">
    <source>
        <dbReference type="EMBL" id="VEA72941.1"/>
    </source>
</evidence>
<sequence length="76" mass="8299">MFNVLNDAVCYVDGALQHDAADAQRINQALEKLSARIAQLTPEPESKEQLVLQQIGLVVELLPELTSLNAQIGQSQ</sequence>
<proteinExistence type="predicted"/>
<organism evidence="1 2">
    <name type="scientific">Serratia rubidaea</name>
    <name type="common">Serratia marinorubra</name>
    <dbReference type="NCBI Taxonomy" id="61652"/>
    <lineage>
        <taxon>Bacteria</taxon>
        <taxon>Pseudomonadati</taxon>
        <taxon>Pseudomonadota</taxon>
        <taxon>Gammaproteobacteria</taxon>
        <taxon>Enterobacterales</taxon>
        <taxon>Yersiniaceae</taxon>
        <taxon>Serratia</taxon>
    </lineage>
</organism>
<dbReference type="EMBL" id="LR134155">
    <property type="protein sequence ID" value="VEA72941.1"/>
    <property type="molecule type" value="Genomic_DNA"/>
</dbReference>
<evidence type="ECO:0000313" key="2">
    <source>
        <dbReference type="Proteomes" id="UP000271603"/>
    </source>
</evidence>
<dbReference type="AlphaFoldDB" id="A0A3S4JUW8"/>
<name>A0A3S4JUW8_SERRU</name>